<dbReference type="InterPro" id="IPR014001">
    <property type="entry name" value="Helicase_ATP-bd"/>
</dbReference>
<dbReference type="Pfam" id="PF00270">
    <property type="entry name" value="DEAD"/>
    <property type="match status" value="1"/>
</dbReference>
<evidence type="ECO:0000313" key="8">
    <source>
        <dbReference type="EMBL" id="ACO62821.1"/>
    </source>
</evidence>
<dbReference type="RefSeq" id="XP_002501563.1">
    <property type="nucleotide sequence ID" value="XM_002501517.1"/>
</dbReference>
<accession>C1E532</accession>
<evidence type="ECO:0000256" key="2">
    <source>
        <dbReference type="ARBA" id="ARBA00022801"/>
    </source>
</evidence>
<dbReference type="InterPro" id="IPR027417">
    <property type="entry name" value="P-loop_NTPase"/>
</dbReference>
<feature type="domain" description="Helicase C-terminal" evidence="7">
    <location>
        <begin position="413"/>
        <end position="628"/>
    </location>
</feature>
<dbReference type="AlphaFoldDB" id="C1E532"/>
<dbReference type="OrthoDB" id="2320933at2759"/>
<dbReference type="PANTHER" id="PTHR47961">
    <property type="entry name" value="DNA POLYMERASE THETA, PUTATIVE (AFU_ORTHOLOGUE AFUA_1G05260)-RELATED"/>
    <property type="match status" value="1"/>
</dbReference>
<organism evidence="8 9">
    <name type="scientific">Micromonas commoda (strain RCC299 / NOUM17 / CCMP2709)</name>
    <name type="common">Picoplanktonic green alga</name>
    <dbReference type="NCBI Taxonomy" id="296587"/>
    <lineage>
        <taxon>Eukaryota</taxon>
        <taxon>Viridiplantae</taxon>
        <taxon>Chlorophyta</taxon>
        <taxon>Mamiellophyceae</taxon>
        <taxon>Mamiellales</taxon>
        <taxon>Mamiellaceae</taxon>
        <taxon>Micromonas</taxon>
    </lineage>
</organism>
<dbReference type="GO" id="GO:0004386">
    <property type="term" value="F:helicase activity"/>
    <property type="evidence" value="ECO:0007669"/>
    <property type="project" value="UniProtKB-KW"/>
</dbReference>
<dbReference type="InterPro" id="IPR001650">
    <property type="entry name" value="Helicase_C-like"/>
</dbReference>
<dbReference type="InParanoid" id="C1E532"/>
<keyword evidence="1" id="KW-0547">Nucleotide-binding</keyword>
<proteinExistence type="predicted"/>
<dbReference type="OMA" id="YIASHIY"/>
<feature type="domain" description="Helicase ATP-binding" evidence="6">
    <location>
        <begin position="142"/>
        <end position="340"/>
    </location>
</feature>
<evidence type="ECO:0000256" key="5">
    <source>
        <dbReference type="SAM" id="MobiDB-lite"/>
    </source>
</evidence>
<dbReference type="PANTHER" id="PTHR47961:SF6">
    <property type="entry name" value="DNA-DIRECTED DNA POLYMERASE"/>
    <property type="match status" value="1"/>
</dbReference>
<dbReference type="InterPro" id="IPR050474">
    <property type="entry name" value="Hel308_SKI2-like"/>
</dbReference>
<feature type="region of interest" description="Disordered" evidence="5">
    <location>
        <begin position="1"/>
        <end position="76"/>
    </location>
</feature>
<dbReference type="SUPFAM" id="SSF158702">
    <property type="entry name" value="Sec63 N-terminal domain-like"/>
    <property type="match status" value="1"/>
</dbReference>
<name>C1E532_MICCC</name>
<dbReference type="Gene3D" id="3.40.50.300">
    <property type="entry name" value="P-loop containing nucleotide triphosphate hydrolases"/>
    <property type="match status" value="2"/>
</dbReference>
<dbReference type="Proteomes" id="UP000002009">
    <property type="component" value="Chromosome 4"/>
</dbReference>
<gene>
    <name evidence="8" type="ORF">MICPUN_58249</name>
</gene>
<evidence type="ECO:0000256" key="1">
    <source>
        <dbReference type="ARBA" id="ARBA00022741"/>
    </source>
</evidence>
<dbReference type="InterPro" id="IPR011545">
    <property type="entry name" value="DEAD/DEAH_box_helicase_dom"/>
</dbReference>
<keyword evidence="2" id="KW-0378">Hydrolase</keyword>
<feature type="region of interest" description="Disordered" evidence="5">
    <location>
        <begin position="371"/>
        <end position="393"/>
    </location>
</feature>
<evidence type="ECO:0000256" key="3">
    <source>
        <dbReference type="ARBA" id="ARBA00022806"/>
    </source>
</evidence>
<evidence type="ECO:0000313" key="9">
    <source>
        <dbReference type="Proteomes" id="UP000002009"/>
    </source>
</evidence>
<dbReference type="PROSITE" id="PS51194">
    <property type="entry name" value="HELICASE_CTER"/>
    <property type="match status" value="1"/>
</dbReference>
<dbReference type="SMART" id="SM00487">
    <property type="entry name" value="DEXDc"/>
    <property type="match status" value="1"/>
</dbReference>
<dbReference type="Gene3D" id="1.10.3380.20">
    <property type="match status" value="1"/>
</dbReference>
<dbReference type="EMBL" id="CP001325">
    <property type="protein sequence ID" value="ACO62821.1"/>
    <property type="molecule type" value="Genomic_DNA"/>
</dbReference>
<keyword evidence="9" id="KW-1185">Reference proteome</keyword>
<dbReference type="STRING" id="296587.C1E532"/>
<dbReference type="SMART" id="SM00490">
    <property type="entry name" value="HELICc"/>
    <property type="match status" value="1"/>
</dbReference>
<dbReference type="GeneID" id="8243254"/>
<keyword evidence="4" id="KW-0067">ATP-binding</keyword>
<reference evidence="8 9" key="1">
    <citation type="journal article" date="2009" name="Science">
        <title>Green evolution and dynamic adaptations revealed by genomes of the marine picoeukaryotes Micromonas.</title>
        <authorList>
            <person name="Worden A.Z."/>
            <person name="Lee J.H."/>
            <person name="Mock T."/>
            <person name="Rouze P."/>
            <person name="Simmons M.P."/>
            <person name="Aerts A.L."/>
            <person name="Allen A.E."/>
            <person name="Cuvelier M.L."/>
            <person name="Derelle E."/>
            <person name="Everett M.V."/>
            <person name="Foulon E."/>
            <person name="Grimwood J."/>
            <person name="Gundlach H."/>
            <person name="Henrissat B."/>
            <person name="Napoli C."/>
            <person name="McDonald S.M."/>
            <person name="Parker M.S."/>
            <person name="Rombauts S."/>
            <person name="Salamov A."/>
            <person name="Von Dassow P."/>
            <person name="Badger J.H."/>
            <person name="Coutinho P.M."/>
            <person name="Demir E."/>
            <person name="Dubchak I."/>
            <person name="Gentemann C."/>
            <person name="Eikrem W."/>
            <person name="Gready J.E."/>
            <person name="John U."/>
            <person name="Lanier W."/>
            <person name="Lindquist E.A."/>
            <person name="Lucas S."/>
            <person name="Mayer K.F."/>
            <person name="Moreau H."/>
            <person name="Not F."/>
            <person name="Otillar R."/>
            <person name="Panaud O."/>
            <person name="Pangilinan J."/>
            <person name="Paulsen I."/>
            <person name="Piegu B."/>
            <person name="Poliakov A."/>
            <person name="Robbens S."/>
            <person name="Schmutz J."/>
            <person name="Toulza E."/>
            <person name="Wyss T."/>
            <person name="Zelensky A."/>
            <person name="Zhou K."/>
            <person name="Armbrust E.V."/>
            <person name="Bhattacharya D."/>
            <person name="Goodenough U.W."/>
            <person name="Van de Peer Y."/>
            <person name="Grigoriev I.V."/>
        </authorList>
    </citation>
    <scope>NUCLEOTIDE SEQUENCE [LARGE SCALE GENOMIC DNA]</scope>
    <source>
        <strain evidence="9">RCC299 / NOUM17</strain>
    </source>
</reference>
<protein>
    <submittedName>
        <fullName evidence="8">DEAD/DEAH box helicase</fullName>
    </submittedName>
</protein>
<dbReference type="eggNOG" id="KOG0950">
    <property type="taxonomic scope" value="Eukaryota"/>
</dbReference>
<dbReference type="GO" id="GO:0005524">
    <property type="term" value="F:ATP binding"/>
    <property type="evidence" value="ECO:0007669"/>
    <property type="project" value="UniProtKB-KW"/>
</dbReference>
<dbReference type="SUPFAM" id="SSF52540">
    <property type="entry name" value="P-loop containing nucleoside triphosphate hydrolases"/>
    <property type="match status" value="2"/>
</dbReference>
<evidence type="ECO:0000259" key="6">
    <source>
        <dbReference type="PROSITE" id="PS51192"/>
    </source>
</evidence>
<dbReference type="GO" id="GO:0016787">
    <property type="term" value="F:hydrolase activity"/>
    <property type="evidence" value="ECO:0007669"/>
    <property type="project" value="UniProtKB-KW"/>
</dbReference>
<dbReference type="Pfam" id="PF00271">
    <property type="entry name" value="Helicase_C"/>
    <property type="match status" value="1"/>
</dbReference>
<dbReference type="KEGG" id="mis:MICPUN_58249"/>
<feature type="compositionally biased region" description="Basic and acidic residues" evidence="5">
    <location>
        <begin position="371"/>
        <end position="381"/>
    </location>
</feature>
<dbReference type="PROSITE" id="PS51192">
    <property type="entry name" value="HELICASE_ATP_BIND_1"/>
    <property type="match status" value="1"/>
</dbReference>
<feature type="region of interest" description="Disordered" evidence="5">
    <location>
        <begin position="685"/>
        <end position="705"/>
    </location>
</feature>
<keyword evidence="3 8" id="KW-0347">Helicase</keyword>
<dbReference type="GO" id="GO:0003676">
    <property type="term" value="F:nucleic acid binding"/>
    <property type="evidence" value="ECO:0007669"/>
    <property type="project" value="InterPro"/>
</dbReference>
<evidence type="ECO:0000256" key="4">
    <source>
        <dbReference type="ARBA" id="ARBA00022840"/>
    </source>
</evidence>
<sequence length="1026" mass="109033">MASAPFVGRARDRSGQGSLDELPRQSCAPPPPRRPGDPACSPFLQVDTPMETSRPAGRTSEESAAASTGPLRPINLLTSRCDHPSASTSFKRDDTGLVSSALAMRHRPASLRLEDLGLPPSVVERFGERGVKTMYAWQRGAIDSASDGSNLVFCAPTSGGKSLVAEVLLVKALMRRGRQGRALFVLPFHSLVNEKSKDLEKILAPMYRKRTPGDGRSPVVVRAFAGETEGAPLARPLGCPGQNEIVAVTTIEKASVTISRLAEEGRLGELCAVVVDELHLVGEEGRGGVLESMLAKLRFADRRGAFGETGGGPQIVAMSATVSHESLERLAGWLDARLFITNYRPVELKEHVVNHRGEVFLKRAARGKIRGKDDKENDGLGKRGPPGPFEGLFEKKERDVPLHLVRATEIKSGADQTAGALAAETAVRGHSCLIFCPSRKRTRTLAVQLARAFETTMPSPRREVASARDGLARALAYAAEGAPDRDLVECCRRGVAYHHAHLSKREKDLVEDAFRRGTLHTLTCTTTLAAGVNLPARRVVILEGNYGNSASTYRQMAGRAGRAGQSDEGESFVIPADLGNGAGDKVARDAAAAAAFATVVSRLPALRSQLLPPGDGDDEVNEAIAGLVLQCIAAGTLRTGKDGFDLLMSTFAWSVPSHRPRLTAALKAALEHLRDLGHVETRWVGVDKKHGGGPGSGTTRSGRDAEWAPTLAGRASHRSALPLSHAVALHRDLQSVVREGLLLHSPTVPERTFGRLHLLFLCAPRGDAAGGGRGRNPFERLRWDEWYGVLDRNQAIGELGDRLGATRAFAMRMVRAGRGHRGAEKEAHSRLAAAAALGDVIEGRACAADLAQAWTPVVDGAEMGAGTLQQLQVDACANAAMAANMSREAGWNSLATLLDGLSKELDGGAVRELAGLMEVARDGVHGFAMTAARARALYKAGIRSPEEAASAGEDDLAAALLRAGGGARGGGASGVGSMALSDVFNDAKRAMTRRAARDIVVACVAHERRRLEAIVSENWDGKDGDD</sequence>
<evidence type="ECO:0000259" key="7">
    <source>
        <dbReference type="PROSITE" id="PS51194"/>
    </source>
</evidence>